<accession>A0A1G7E777</accession>
<dbReference type="SUPFAM" id="SSF52833">
    <property type="entry name" value="Thioredoxin-like"/>
    <property type="match status" value="1"/>
</dbReference>
<sequence length="472" mass="54073">MKKYFLLFAAFFTLLSCDRKNVYISGKLTNATPLSRISLINVADISTLPIASLQVNKDGSFSDTVQIEKNGIYALVYNGNFNFVYLKRGQNIHINGDAMVFPSEMNLTGDGAGNNLFLFAVRNFNQSYLSKLDRNLISQNPDTFLENIKKIKSDLDDEIKKEQKKYEPDVSVSVWQTNSNNLILMSFIQQYLNKEKMEHQNDPNFKLPKKLNEYKNSLVRSQKYMVANFPNYRSFLLDEYGQDIKKYMEEHSKEETSVTEKLAGYLNTKKDWTQETKDYLLAFVFSKYDMRPENPRIDTILNQLNKNINTPKVKEGIRQLGKVVLGPKTGEDAPIYSLKKENGKEMSVRDLKGKPTFVMFYSSFNPYIVNGAIPTVKMIVDKYKGKANFLFLNLDDTFAQFRKSAGEIFKGIPAINAYCPKGINSKMAKDYGLYDFKLPCFLVIDKDGKIMTKTVMNPEEPSFVKAIDTVIK</sequence>
<dbReference type="PROSITE" id="PS51257">
    <property type="entry name" value="PROKAR_LIPOPROTEIN"/>
    <property type="match status" value="1"/>
</dbReference>
<name>A0A1G7E777_9FLAO</name>
<proteinExistence type="predicted"/>
<dbReference type="PROSITE" id="PS51352">
    <property type="entry name" value="THIOREDOXIN_2"/>
    <property type="match status" value="1"/>
</dbReference>
<dbReference type="PANTHER" id="PTHR42852:SF13">
    <property type="entry name" value="PROTEIN DIPZ"/>
    <property type="match status" value="1"/>
</dbReference>
<dbReference type="AlphaFoldDB" id="A0A1G7E777"/>
<dbReference type="InterPro" id="IPR036249">
    <property type="entry name" value="Thioredoxin-like_sf"/>
</dbReference>
<dbReference type="PANTHER" id="PTHR42852">
    <property type="entry name" value="THIOL:DISULFIDE INTERCHANGE PROTEIN DSBE"/>
    <property type="match status" value="1"/>
</dbReference>
<dbReference type="Proteomes" id="UP000198517">
    <property type="component" value="Unassembled WGS sequence"/>
</dbReference>
<feature type="domain" description="Thioredoxin" evidence="1">
    <location>
        <begin position="327"/>
        <end position="472"/>
    </location>
</feature>
<keyword evidence="2" id="KW-0413">Isomerase</keyword>
<gene>
    <name evidence="2" type="ORF">SAMN05421544_11441</name>
</gene>
<dbReference type="EMBL" id="FNAS01000014">
    <property type="protein sequence ID" value="SDE59340.1"/>
    <property type="molecule type" value="Genomic_DNA"/>
</dbReference>
<evidence type="ECO:0000313" key="2">
    <source>
        <dbReference type="EMBL" id="SDE59340.1"/>
    </source>
</evidence>
<reference evidence="2 3" key="1">
    <citation type="submission" date="2016-10" db="EMBL/GenBank/DDBJ databases">
        <authorList>
            <person name="de Groot N.N."/>
        </authorList>
    </citation>
    <scope>NUCLEOTIDE SEQUENCE [LARGE SCALE GENOMIC DNA]</scope>
    <source>
        <strain evidence="2 3">DSM 24015</strain>
    </source>
</reference>
<dbReference type="Gene3D" id="3.40.30.10">
    <property type="entry name" value="Glutaredoxin"/>
    <property type="match status" value="1"/>
</dbReference>
<dbReference type="RefSeq" id="WP_092737269.1">
    <property type="nucleotide sequence ID" value="NZ_FNAS01000014.1"/>
</dbReference>
<dbReference type="GO" id="GO:0016209">
    <property type="term" value="F:antioxidant activity"/>
    <property type="evidence" value="ECO:0007669"/>
    <property type="project" value="InterPro"/>
</dbReference>
<dbReference type="GO" id="GO:0016853">
    <property type="term" value="F:isomerase activity"/>
    <property type="evidence" value="ECO:0007669"/>
    <property type="project" value="UniProtKB-KW"/>
</dbReference>
<evidence type="ECO:0000313" key="3">
    <source>
        <dbReference type="Proteomes" id="UP000198517"/>
    </source>
</evidence>
<dbReference type="OrthoDB" id="1272911at2"/>
<dbReference type="Pfam" id="PF00578">
    <property type="entry name" value="AhpC-TSA"/>
    <property type="match status" value="1"/>
</dbReference>
<dbReference type="GO" id="GO:0016491">
    <property type="term" value="F:oxidoreductase activity"/>
    <property type="evidence" value="ECO:0007669"/>
    <property type="project" value="InterPro"/>
</dbReference>
<keyword evidence="3" id="KW-1185">Reference proteome</keyword>
<organism evidence="2 3">
    <name type="scientific">Riemerella columbipharyngis</name>
    <dbReference type="NCBI Taxonomy" id="1071918"/>
    <lineage>
        <taxon>Bacteria</taxon>
        <taxon>Pseudomonadati</taxon>
        <taxon>Bacteroidota</taxon>
        <taxon>Flavobacteriia</taxon>
        <taxon>Flavobacteriales</taxon>
        <taxon>Weeksellaceae</taxon>
        <taxon>Riemerella</taxon>
    </lineage>
</organism>
<dbReference type="InterPro" id="IPR050553">
    <property type="entry name" value="Thioredoxin_ResA/DsbE_sf"/>
</dbReference>
<protein>
    <submittedName>
        <fullName evidence="2">Thiol-disulfide isomerase or thioredoxin</fullName>
    </submittedName>
</protein>
<dbReference type="InterPro" id="IPR013766">
    <property type="entry name" value="Thioredoxin_domain"/>
</dbReference>
<dbReference type="STRING" id="1071918.SAMN05421544_11441"/>
<evidence type="ECO:0000259" key="1">
    <source>
        <dbReference type="PROSITE" id="PS51352"/>
    </source>
</evidence>
<dbReference type="InterPro" id="IPR000866">
    <property type="entry name" value="AhpC/TSA"/>
</dbReference>